<protein>
    <submittedName>
        <fullName evidence="1">Esterase</fullName>
    </submittedName>
</protein>
<dbReference type="InterPro" id="IPR029058">
    <property type="entry name" value="AB_hydrolase_fold"/>
</dbReference>
<dbReference type="Gene3D" id="3.40.50.1820">
    <property type="entry name" value="alpha/beta hydrolase"/>
    <property type="match status" value="1"/>
</dbReference>
<name>A0A6I3S4H1_9BURK</name>
<reference evidence="1 2" key="1">
    <citation type="journal article" date="2019" name="Nat. Med.">
        <title>A library of human gut bacterial isolates paired with longitudinal multiomics data enables mechanistic microbiome research.</title>
        <authorList>
            <person name="Poyet M."/>
            <person name="Groussin M."/>
            <person name="Gibbons S.M."/>
            <person name="Avila-Pacheco J."/>
            <person name="Jiang X."/>
            <person name="Kearney S.M."/>
            <person name="Perrotta A.R."/>
            <person name="Berdy B."/>
            <person name="Zhao S."/>
            <person name="Lieberman T.D."/>
            <person name="Swanson P.K."/>
            <person name="Smith M."/>
            <person name="Roesemann S."/>
            <person name="Alexander J.E."/>
            <person name="Rich S.A."/>
            <person name="Livny J."/>
            <person name="Vlamakis H."/>
            <person name="Clish C."/>
            <person name="Bullock K."/>
            <person name="Deik A."/>
            <person name="Scott J."/>
            <person name="Pierce K.A."/>
            <person name="Xavier R.J."/>
            <person name="Alm E.J."/>
        </authorList>
    </citation>
    <scope>NUCLEOTIDE SEQUENCE [LARGE SCALE GENOMIC DNA]</scope>
    <source>
        <strain evidence="1 2">BIOML-A2</strain>
    </source>
</reference>
<dbReference type="EMBL" id="WNCL01000033">
    <property type="protein sequence ID" value="MTU43870.1"/>
    <property type="molecule type" value="Genomic_DNA"/>
</dbReference>
<gene>
    <name evidence="1" type="ORF">GMD42_09625</name>
</gene>
<dbReference type="SUPFAM" id="SSF53474">
    <property type="entry name" value="alpha/beta-Hydrolases"/>
    <property type="match status" value="1"/>
</dbReference>
<evidence type="ECO:0000313" key="1">
    <source>
        <dbReference type="EMBL" id="MTU43870.1"/>
    </source>
</evidence>
<dbReference type="PANTHER" id="PTHR35602">
    <property type="entry name" value="ESTERASE YQIA-RELATED"/>
    <property type="match status" value="1"/>
</dbReference>
<dbReference type="InterPro" id="IPR008886">
    <property type="entry name" value="UPF0227/Esterase_YqiA"/>
</dbReference>
<proteinExistence type="predicted"/>
<dbReference type="PANTHER" id="PTHR35602:SF3">
    <property type="entry name" value="ESTERASE YQIA"/>
    <property type="match status" value="1"/>
</dbReference>
<comment type="caution">
    <text evidence="1">The sequence shown here is derived from an EMBL/GenBank/DDBJ whole genome shotgun (WGS) entry which is preliminary data.</text>
</comment>
<sequence length="190" mass="21493">MRPTLYLHGFLSHPNSAKPKLLKEAHEKIGKPFIAPELYMSPDEVAEFLSKLIKEDLKGGPVDVIGSSLGGFYAAWAKEHLPVEKAVLLNPALGNWGQVDFQPGWHKVSGLDREMYVCPEFMVQLEKMLVKDLKKPQDYLSLISLKDEVLDPQQTLDFLKDTKIVKIPDGDHRITDFAPHVEEIMSFIVE</sequence>
<dbReference type="Proteomes" id="UP000462362">
    <property type="component" value="Unassembled WGS sequence"/>
</dbReference>
<dbReference type="Pfam" id="PF05728">
    <property type="entry name" value="UPF0227"/>
    <property type="match status" value="1"/>
</dbReference>
<evidence type="ECO:0000313" key="2">
    <source>
        <dbReference type="Proteomes" id="UP000462362"/>
    </source>
</evidence>
<dbReference type="RefSeq" id="WP_155165128.1">
    <property type="nucleotide sequence ID" value="NZ_JAXXAX010000013.1"/>
</dbReference>
<dbReference type="AlphaFoldDB" id="A0A6I3S4H1"/>
<accession>A0A6I3S4H1</accession>
<organism evidence="1 2">
    <name type="scientific">Parasutterella excrementihominis</name>
    <dbReference type="NCBI Taxonomy" id="487175"/>
    <lineage>
        <taxon>Bacteria</taxon>
        <taxon>Pseudomonadati</taxon>
        <taxon>Pseudomonadota</taxon>
        <taxon>Betaproteobacteria</taxon>
        <taxon>Burkholderiales</taxon>
        <taxon>Sutterellaceae</taxon>
        <taxon>Parasutterella</taxon>
    </lineage>
</organism>